<dbReference type="PANTHER" id="PTHR46196">
    <property type="entry name" value="TRANSCRIPTION FACTOR BHLH155-LIKE ISOFORM X1-RELATED"/>
    <property type="match status" value="1"/>
</dbReference>
<dbReference type="PANTHER" id="PTHR46196:SF2">
    <property type="entry name" value="TRANSCRIPTION FACTOR BHLH157"/>
    <property type="match status" value="1"/>
</dbReference>
<dbReference type="Proteomes" id="UP001222027">
    <property type="component" value="Unassembled WGS sequence"/>
</dbReference>
<dbReference type="Pfam" id="PF23176">
    <property type="entry name" value="bHLH_LHW"/>
    <property type="match status" value="1"/>
</dbReference>
<gene>
    <name evidence="5" type="ORF">OPV22_002218</name>
</gene>
<dbReference type="PROSITE" id="PS50888">
    <property type="entry name" value="BHLH"/>
    <property type="match status" value="1"/>
</dbReference>
<sequence>MAPQLRAALAGLCRRHGWSYGVVWRVDHRDPRLLVMEDNYWEEQVGIVIEDMLNRVHMVGEGSIGGSIISGKDEWIYHDAYDTNSDPIVSVSNPEAPLVIVDLIHQFLAGIKTIVITSLQFSGVVQFGSTKKIPESSEFIDKARDLFQLIGISAGDAYCGFENTQSFYEKYRKQMTDMESLQGPSQSPAIFPRRFSHHFRSHYSMNRYAFSKPMTSSFAGASIYLYDQLQKSPSCSRTSNPTTQDDAVSDEAHGLLPPSTKSLSSLDSHENTVSTCVNPNSCAKIPNLPIMEQGLLSRTGVSGCSNSPHTNSFFSVPCKSAFHQLCADSSSSSEDYGLQDSMTEGRFSVVIKNACLSESEKLPLLPHNLHGAKIMCNVPSFAPELLGASVANFRDSTPDGSSLLHTKDDYLVHLTDQRPENVGYDFTVQKNEKQLAASSASPDMGGRDSIGCNTTSKISRIQVERSLGAVIGSHNRENSLIEPGKLLMDYDPFDGMDLDLSTNNFPCQYWDDIVLPTGGGNYNYSNFSVSVSECLSEMQMGSTAGPRNGLQSEDAVDQLSNTIDGQTISEGPRHGCLAKNVNPIASPDMENQFSISPSVYNSQVPSVCLPSISQTPNVLLPHCISDIIHGSAKEALPKSNFSMLIDDCCSMNNESSFPNQPKKPEEAAEVVKKRARPGESNRPRPKDRQQIQDRVKELREIVPNAAKCSIDALLDRTIKHMIFLQSVTKYADKLKQAEAPKMIVEESGVVLKDNTSSGSCDGATWAYEVAGQTMFCPIMVEDLTPPGQMLVEMLCEERGIFLEIADIIRGLGLTILKGVMEILERKVWARFLVEANRDVTRLDIFLSLVQLLQHTSSIQYSEQATEAVENVAPMLKNCQQCPHLCSE</sequence>
<dbReference type="AlphaFoldDB" id="A0AAV8RXA1"/>
<evidence type="ECO:0000313" key="5">
    <source>
        <dbReference type="EMBL" id="KAJ8511784.1"/>
    </source>
</evidence>
<accession>A0AAV8RXA1</accession>
<evidence type="ECO:0000256" key="3">
    <source>
        <dbReference type="SAM" id="MobiDB-lite"/>
    </source>
</evidence>
<proteinExistence type="predicted"/>
<dbReference type="InterPro" id="IPR025610">
    <property type="entry name" value="MYC/MYB_N"/>
</dbReference>
<reference evidence="5 6" key="1">
    <citation type="submission" date="2022-12" db="EMBL/GenBank/DDBJ databases">
        <title>Chromosome-scale assembly of the Ensete ventricosum genome.</title>
        <authorList>
            <person name="Dussert Y."/>
            <person name="Stocks J."/>
            <person name="Wendawek A."/>
            <person name="Woldeyes F."/>
            <person name="Nichols R.A."/>
            <person name="Borrell J.S."/>
        </authorList>
    </citation>
    <scope>NUCLEOTIDE SEQUENCE [LARGE SCALE GENOMIC DNA]</scope>
    <source>
        <strain evidence="6">cv. Maze</strain>
        <tissue evidence="5">Seeds</tissue>
    </source>
</reference>
<keyword evidence="2" id="KW-0804">Transcription</keyword>
<feature type="compositionally biased region" description="Low complexity" evidence="3">
    <location>
        <begin position="255"/>
        <end position="266"/>
    </location>
</feature>
<dbReference type="Pfam" id="PF14215">
    <property type="entry name" value="bHLH-MYC_N"/>
    <property type="match status" value="1"/>
</dbReference>
<keyword evidence="1" id="KW-0805">Transcription regulation</keyword>
<protein>
    <recommendedName>
        <fullName evidence="4">BHLH domain-containing protein</fullName>
    </recommendedName>
</protein>
<evidence type="ECO:0000256" key="2">
    <source>
        <dbReference type="ARBA" id="ARBA00023163"/>
    </source>
</evidence>
<evidence type="ECO:0000259" key="4">
    <source>
        <dbReference type="PROSITE" id="PS50888"/>
    </source>
</evidence>
<feature type="compositionally biased region" description="Basic and acidic residues" evidence="3">
    <location>
        <begin position="662"/>
        <end position="691"/>
    </location>
</feature>
<evidence type="ECO:0000313" key="6">
    <source>
        <dbReference type="Proteomes" id="UP001222027"/>
    </source>
</evidence>
<name>A0AAV8RXA1_ENSVE</name>
<feature type="region of interest" description="Disordered" evidence="3">
    <location>
        <begin position="653"/>
        <end position="691"/>
    </location>
</feature>
<comment type="caution">
    <text evidence="5">The sequence shown here is derived from an EMBL/GenBank/DDBJ whole genome shotgun (WGS) entry which is preliminary data.</text>
</comment>
<evidence type="ECO:0000256" key="1">
    <source>
        <dbReference type="ARBA" id="ARBA00023015"/>
    </source>
</evidence>
<dbReference type="GO" id="GO:0046983">
    <property type="term" value="F:protein dimerization activity"/>
    <property type="evidence" value="ECO:0007669"/>
    <property type="project" value="InterPro"/>
</dbReference>
<dbReference type="InterPro" id="IPR011598">
    <property type="entry name" value="bHLH_dom"/>
</dbReference>
<dbReference type="EMBL" id="JAQQAF010000001">
    <property type="protein sequence ID" value="KAJ8511784.1"/>
    <property type="molecule type" value="Genomic_DNA"/>
</dbReference>
<organism evidence="5 6">
    <name type="scientific">Ensete ventricosum</name>
    <name type="common">Abyssinian banana</name>
    <name type="synonym">Musa ensete</name>
    <dbReference type="NCBI Taxonomy" id="4639"/>
    <lineage>
        <taxon>Eukaryota</taxon>
        <taxon>Viridiplantae</taxon>
        <taxon>Streptophyta</taxon>
        <taxon>Embryophyta</taxon>
        <taxon>Tracheophyta</taxon>
        <taxon>Spermatophyta</taxon>
        <taxon>Magnoliopsida</taxon>
        <taxon>Liliopsida</taxon>
        <taxon>Zingiberales</taxon>
        <taxon>Musaceae</taxon>
        <taxon>Ensete</taxon>
    </lineage>
</organism>
<feature type="compositionally biased region" description="Polar residues" evidence="3">
    <location>
        <begin position="235"/>
        <end position="246"/>
    </location>
</feature>
<feature type="domain" description="BHLH" evidence="4">
    <location>
        <begin position="675"/>
        <end position="724"/>
    </location>
</feature>
<keyword evidence="6" id="KW-1185">Reference proteome</keyword>
<dbReference type="InterPro" id="IPR043561">
    <property type="entry name" value="LHW-like"/>
</dbReference>
<feature type="region of interest" description="Disordered" evidence="3">
    <location>
        <begin position="235"/>
        <end position="266"/>
    </location>
</feature>
<dbReference type="GO" id="GO:0003700">
    <property type="term" value="F:DNA-binding transcription factor activity"/>
    <property type="evidence" value="ECO:0007669"/>
    <property type="project" value="InterPro"/>
</dbReference>